<dbReference type="EMBL" id="CM029042">
    <property type="protein sequence ID" value="KAG2618825.1"/>
    <property type="molecule type" value="Genomic_DNA"/>
</dbReference>
<organism evidence="1 2">
    <name type="scientific">Panicum virgatum</name>
    <name type="common">Blackwell switchgrass</name>
    <dbReference type="NCBI Taxonomy" id="38727"/>
    <lineage>
        <taxon>Eukaryota</taxon>
        <taxon>Viridiplantae</taxon>
        <taxon>Streptophyta</taxon>
        <taxon>Embryophyta</taxon>
        <taxon>Tracheophyta</taxon>
        <taxon>Spermatophyta</taxon>
        <taxon>Magnoliopsida</taxon>
        <taxon>Liliopsida</taxon>
        <taxon>Poales</taxon>
        <taxon>Poaceae</taxon>
        <taxon>PACMAD clade</taxon>
        <taxon>Panicoideae</taxon>
        <taxon>Panicodae</taxon>
        <taxon>Paniceae</taxon>
        <taxon>Panicinae</taxon>
        <taxon>Panicum</taxon>
        <taxon>Panicum sect. Hiantes</taxon>
    </lineage>
</organism>
<proteinExistence type="predicted"/>
<keyword evidence="2" id="KW-1185">Reference proteome</keyword>
<reference evidence="1" key="1">
    <citation type="submission" date="2020-05" db="EMBL/GenBank/DDBJ databases">
        <title>WGS assembly of Panicum virgatum.</title>
        <authorList>
            <person name="Lovell J.T."/>
            <person name="Jenkins J."/>
            <person name="Shu S."/>
            <person name="Juenger T.E."/>
            <person name="Schmutz J."/>
        </authorList>
    </citation>
    <scope>NUCLEOTIDE SEQUENCE</scope>
    <source>
        <strain evidence="1">AP13</strain>
    </source>
</reference>
<comment type="caution">
    <text evidence="1">The sequence shown here is derived from an EMBL/GenBank/DDBJ whole genome shotgun (WGS) entry which is preliminary data.</text>
</comment>
<evidence type="ECO:0000313" key="2">
    <source>
        <dbReference type="Proteomes" id="UP000823388"/>
    </source>
</evidence>
<feature type="non-terminal residue" evidence="1">
    <location>
        <position position="71"/>
    </location>
</feature>
<evidence type="ECO:0000313" key="1">
    <source>
        <dbReference type="EMBL" id="KAG2618825.1"/>
    </source>
</evidence>
<name>A0A8T0UAB3_PANVG</name>
<accession>A0A8T0UAB3</accession>
<sequence length="71" mass="7658">WSRLARAPAGTVQRAASVPIAFKSRRPRHASPAPARAHFARHYHSAANPILQVAQARRGPVLPPNPTAPPQ</sequence>
<feature type="non-terminal residue" evidence="1">
    <location>
        <position position="1"/>
    </location>
</feature>
<dbReference type="Proteomes" id="UP000823388">
    <property type="component" value="Chromosome 3N"/>
</dbReference>
<dbReference type="AlphaFoldDB" id="A0A8T0UAB3"/>
<gene>
    <name evidence="1" type="ORF">PVAP13_3NG141338</name>
</gene>
<protein>
    <submittedName>
        <fullName evidence="1">Uncharacterized protein</fullName>
    </submittedName>
</protein>